<evidence type="ECO:0000313" key="1">
    <source>
        <dbReference type="EMBL" id="KAI9387523.1"/>
    </source>
</evidence>
<protein>
    <submittedName>
        <fullName evidence="1">Uncharacterized protein</fullName>
    </submittedName>
</protein>
<gene>
    <name evidence="1" type="ORF">POPTR_010G183951v4</name>
</gene>
<sequence length="111" mass="13266">MPLNPTRSRLLRTLQHQAFNLPRTISIDPTSILDQYCFFFRGEWDRYWPFFDDFAITGTLNSCHQILYHPHRVGCEEFPICAEAQEMTTTISIEDVHWEVKYGKHYWGIRI</sequence>
<accession>A0ACC0SEC0</accession>
<dbReference type="Proteomes" id="UP000006729">
    <property type="component" value="Chromosome 10"/>
</dbReference>
<reference evidence="1 2" key="1">
    <citation type="journal article" date="2006" name="Science">
        <title>The genome of black cottonwood, Populus trichocarpa (Torr. &amp; Gray).</title>
        <authorList>
            <person name="Tuskan G.A."/>
            <person name="Difazio S."/>
            <person name="Jansson S."/>
            <person name="Bohlmann J."/>
            <person name="Grigoriev I."/>
            <person name="Hellsten U."/>
            <person name="Putnam N."/>
            <person name="Ralph S."/>
            <person name="Rombauts S."/>
            <person name="Salamov A."/>
            <person name="Schein J."/>
            <person name="Sterck L."/>
            <person name="Aerts A."/>
            <person name="Bhalerao R.R."/>
            <person name="Bhalerao R.P."/>
            <person name="Blaudez D."/>
            <person name="Boerjan W."/>
            <person name="Brun A."/>
            <person name="Brunner A."/>
            <person name="Busov V."/>
            <person name="Campbell M."/>
            <person name="Carlson J."/>
            <person name="Chalot M."/>
            <person name="Chapman J."/>
            <person name="Chen G.L."/>
            <person name="Cooper D."/>
            <person name="Coutinho P.M."/>
            <person name="Couturier J."/>
            <person name="Covert S."/>
            <person name="Cronk Q."/>
            <person name="Cunningham R."/>
            <person name="Davis J."/>
            <person name="Degroeve S."/>
            <person name="Dejardin A."/>
            <person name="Depamphilis C."/>
            <person name="Detter J."/>
            <person name="Dirks B."/>
            <person name="Dubchak I."/>
            <person name="Duplessis S."/>
            <person name="Ehlting J."/>
            <person name="Ellis B."/>
            <person name="Gendler K."/>
            <person name="Goodstein D."/>
            <person name="Gribskov M."/>
            <person name="Grimwood J."/>
            <person name="Groover A."/>
            <person name="Gunter L."/>
            <person name="Hamberger B."/>
            <person name="Heinze B."/>
            <person name="Helariutta Y."/>
            <person name="Henrissat B."/>
            <person name="Holligan D."/>
            <person name="Holt R."/>
            <person name="Huang W."/>
            <person name="Islam-Faridi N."/>
            <person name="Jones S."/>
            <person name="Jones-Rhoades M."/>
            <person name="Jorgensen R."/>
            <person name="Joshi C."/>
            <person name="Kangasjarvi J."/>
            <person name="Karlsson J."/>
            <person name="Kelleher C."/>
            <person name="Kirkpatrick R."/>
            <person name="Kirst M."/>
            <person name="Kohler A."/>
            <person name="Kalluri U."/>
            <person name="Larimer F."/>
            <person name="Leebens-Mack J."/>
            <person name="Leple J.C."/>
            <person name="Locascio P."/>
            <person name="Lou Y."/>
            <person name="Lucas S."/>
            <person name="Martin F."/>
            <person name="Montanini B."/>
            <person name="Napoli C."/>
            <person name="Nelson D.R."/>
            <person name="Nelson C."/>
            <person name="Nieminen K."/>
            <person name="Nilsson O."/>
            <person name="Pereda V."/>
            <person name="Peter G."/>
            <person name="Philippe R."/>
            <person name="Pilate G."/>
            <person name="Poliakov A."/>
            <person name="Razumovskaya J."/>
            <person name="Richardson P."/>
            <person name="Rinaldi C."/>
            <person name="Ritland K."/>
            <person name="Rouze P."/>
            <person name="Ryaboy D."/>
            <person name="Schmutz J."/>
            <person name="Schrader J."/>
            <person name="Segerman B."/>
            <person name="Shin H."/>
            <person name="Siddiqui A."/>
            <person name="Sterky F."/>
            <person name="Terry A."/>
            <person name="Tsai C.J."/>
            <person name="Uberbacher E."/>
            <person name="Unneberg P."/>
            <person name="Vahala J."/>
            <person name="Wall K."/>
            <person name="Wessler S."/>
            <person name="Yang G."/>
            <person name="Yin T."/>
            <person name="Douglas C."/>
            <person name="Marra M."/>
            <person name="Sandberg G."/>
            <person name="Van de Peer Y."/>
            <person name="Rokhsar D."/>
        </authorList>
    </citation>
    <scope>NUCLEOTIDE SEQUENCE [LARGE SCALE GENOMIC DNA]</scope>
    <source>
        <strain evidence="2">cv. Nisqually</strain>
    </source>
</reference>
<proteinExistence type="predicted"/>
<dbReference type="EMBL" id="CM009299">
    <property type="protein sequence ID" value="KAI9387523.1"/>
    <property type="molecule type" value="Genomic_DNA"/>
</dbReference>
<organism evidence="1 2">
    <name type="scientific">Populus trichocarpa</name>
    <name type="common">Western balsam poplar</name>
    <name type="synonym">Populus balsamifera subsp. trichocarpa</name>
    <dbReference type="NCBI Taxonomy" id="3694"/>
    <lineage>
        <taxon>Eukaryota</taxon>
        <taxon>Viridiplantae</taxon>
        <taxon>Streptophyta</taxon>
        <taxon>Embryophyta</taxon>
        <taxon>Tracheophyta</taxon>
        <taxon>Spermatophyta</taxon>
        <taxon>Magnoliopsida</taxon>
        <taxon>eudicotyledons</taxon>
        <taxon>Gunneridae</taxon>
        <taxon>Pentapetalae</taxon>
        <taxon>rosids</taxon>
        <taxon>fabids</taxon>
        <taxon>Malpighiales</taxon>
        <taxon>Salicaceae</taxon>
        <taxon>Saliceae</taxon>
        <taxon>Populus</taxon>
    </lineage>
</organism>
<evidence type="ECO:0000313" key="2">
    <source>
        <dbReference type="Proteomes" id="UP000006729"/>
    </source>
</evidence>
<comment type="caution">
    <text evidence="1">The sequence shown here is derived from an EMBL/GenBank/DDBJ whole genome shotgun (WGS) entry which is preliminary data.</text>
</comment>
<keyword evidence="2" id="KW-1185">Reference proteome</keyword>
<name>A0ACC0SEC0_POPTR</name>